<sequence length="268" mass="30953">MHVYGLDVQFISDIFGPKPKTIFRWYNLFLVNGVVEDDKPPVRTARWPVDVLAGVERYVKQHPTFYLEKLQGFLRENYADVKNISLSTICRALNFELGLTRNVITPAARESVPQEIANYKAKLRTIYSYPEQLILIDETSKDGRHAYRRFVSWETTDGTSTRSSFHRAFAKHFIPELESVVHQTGARLLFLPPYCPELNPIELCFGSLKKWIQRYANLVFPLYPDEVLAVAMKLCTRRDTWGLLDVFGHCGFDSTELRDDSFNFLSSS</sequence>
<evidence type="ECO:0000313" key="3">
    <source>
        <dbReference type="Proteomes" id="UP000704712"/>
    </source>
</evidence>
<evidence type="ECO:0000259" key="1">
    <source>
        <dbReference type="Pfam" id="PF13358"/>
    </source>
</evidence>
<dbReference type="AlphaFoldDB" id="A0A8S9TYM1"/>
<comment type="caution">
    <text evidence="2">The sequence shown here is derived from an EMBL/GenBank/DDBJ whole genome shotgun (WGS) entry which is preliminary data.</text>
</comment>
<accession>A0A8S9TYM1</accession>
<gene>
    <name evidence="2" type="ORF">GN958_ATG17178</name>
</gene>
<protein>
    <submittedName>
        <fullName evidence="2">DDE superfamily endonuclease</fullName>
    </submittedName>
</protein>
<feature type="domain" description="Tc1-like transposase DDE" evidence="1">
    <location>
        <begin position="177"/>
        <end position="214"/>
    </location>
</feature>
<dbReference type="EMBL" id="JAACNO010002359">
    <property type="protein sequence ID" value="KAF4133841.1"/>
    <property type="molecule type" value="Genomic_DNA"/>
</dbReference>
<reference evidence="2" key="1">
    <citation type="submission" date="2020-03" db="EMBL/GenBank/DDBJ databases">
        <title>Hybrid Assembly of Korean Phytophthora infestans isolates.</title>
        <authorList>
            <person name="Prokchorchik M."/>
            <person name="Lee Y."/>
            <person name="Seo J."/>
            <person name="Cho J.-H."/>
            <person name="Park Y.-E."/>
            <person name="Jang D.-C."/>
            <person name="Im J.-S."/>
            <person name="Choi J.-G."/>
            <person name="Park H.-J."/>
            <person name="Lee G.-B."/>
            <person name="Lee Y.-G."/>
            <person name="Hong S.-Y."/>
            <person name="Cho K."/>
            <person name="Sohn K.H."/>
        </authorList>
    </citation>
    <scope>NUCLEOTIDE SEQUENCE</scope>
    <source>
        <strain evidence="2">KR_2_A2</strain>
    </source>
</reference>
<dbReference type="GO" id="GO:0003676">
    <property type="term" value="F:nucleic acid binding"/>
    <property type="evidence" value="ECO:0007669"/>
    <property type="project" value="InterPro"/>
</dbReference>
<dbReference type="PANTHER" id="PTHR46564:SF1">
    <property type="entry name" value="TRANSPOSASE"/>
    <property type="match status" value="1"/>
</dbReference>
<evidence type="ECO:0000313" key="2">
    <source>
        <dbReference type="EMBL" id="KAF4133841.1"/>
    </source>
</evidence>
<dbReference type="Pfam" id="PF13358">
    <property type="entry name" value="DDE_3"/>
    <property type="match status" value="1"/>
</dbReference>
<keyword evidence="2" id="KW-0378">Hydrolase</keyword>
<dbReference type="GO" id="GO:0004519">
    <property type="term" value="F:endonuclease activity"/>
    <property type="evidence" value="ECO:0007669"/>
    <property type="project" value="UniProtKB-KW"/>
</dbReference>
<dbReference type="SUPFAM" id="SSF46689">
    <property type="entry name" value="Homeodomain-like"/>
    <property type="match status" value="1"/>
</dbReference>
<dbReference type="InterPro" id="IPR038717">
    <property type="entry name" value="Tc1-like_DDE_dom"/>
</dbReference>
<dbReference type="Proteomes" id="UP000704712">
    <property type="component" value="Unassembled WGS sequence"/>
</dbReference>
<dbReference type="InterPro" id="IPR009057">
    <property type="entry name" value="Homeodomain-like_sf"/>
</dbReference>
<dbReference type="InterPro" id="IPR036397">
    <property type="entry name" value="RNaseH_sf"/>
</dbReference>
<name>A0A8S9TYM1_PHYIN</name>
<dbReference type="Gene3D" id="3.30.420.10">
    <property type="entry name" value="Ribonuclease H-like superfamily/Ribonuclease H"/>
    <property type="match status" value="1"/>
</dbReference>
<keyword evidence="2" id="KW-0255">Endonuclease</keyword>
<organism evidence="2 3">
    <name type="scientific">Phytophthora infestans</name>
    <name type="common">Potato late blight agent</name>
    <name type="synonym">Botrytis infestans</name>
    <dbReference type="NCBI Taxonomy" id="4787"/>
    <lineage>
        <taxon>Eukaryota</taxon>
        <taxon>Sar</taxon>
        <taxon>Stramenopiles</taxon>
        <taxon>Oomycota</taxon>
        <taxon>Peronosporomycetes</taxon>
        <taxon>Peronosporales</taxon>
        <taxon>Peronosporaceae</taxon>
        <taxon>Phytophthora</taxon>
    </lineage>
</organism>
<proteinExistence type="predicted"/>
<keyword evidence="2" id="KW-0540">Nuclease</keyword>
<dbReference type="PANTHER" id="PTHR46564">
    <property type="entry name" value="TRANSPOSASE"/>
    <property type="match status" value="1"/>
</dbReference>